<dbReference type="InterPro" id="IPR050490">
    <property type="entry name" value="Bact_solute-bd_prot1"/>
</dbReference>
<dbReference type="CDD" id="cd13585">
    <property type="entry name" value="PBP2_TMBP_like"/>
    <property type="match status" value="1"/>
</dbReference>
<evidence type="ECO:0000313" key="1">
    <source>
        <dbReference type="EMBL" id="HGZ79484.1"/>
    </source>
</evidence>
<accession>A0A832I927</accession>
<dbReference type="AlphaFoldDB" id="A0A832I927"/>
<name>A0A832I927_9THEM</name>
<dbReference type="Gene3D" id="3.40.190.10">
    <property type="entry name" value="Periplasmic binding protein-like II"/>
    <property type="match status" value="1"/>
</dbReference>
<reference evidence="1" key="1">
    <citation type="journal article" date="2020" name="mSystems">
        <title>Genome- and Community-Level Interaction Insights into Carbon Utilization and Element Cycling Functions of Hydrothermarchaeota in Hydrothermal Sediment.</title>
        <authorList>
            <person name="Zhou Z."/>
            <person name="Liu Y."/>
            <person name="Xu W."/>
            <person name="Pan J."/>
            <person name="Luo Z.H."/>
            <person name="Li M."/>
        </authorList>
    </citation>
    <scope>NUCLEOTIDE SEQUENCE [LARGE SCALE GENOMIC DNA]</scope>
    <source>
        <strain evidence="1">SpSt-86</strain>
    </source>
</reference>
<protein>
    <submittedName>
        <fullName evidence="1">Sugar ABC transporter substrate-binding protein</fullName>
    </submittedName>
</protein>
<dbReference type="PANTHER" id="PTHR43649">
    <property type="entry name" value="ARABINOSE-BINDING PROTEIN-RELATED"/>
    <property type="match status" value="1"/>
</dbReference>
<dbReference type="EMBL" id="DTKQ01000043">
    <property type="protein sequence ID" value="HGZ79484.1"/>
    <property type="molecule type" value="Genomic_DNA"/>
</dbReference>
<organism evidence="1">
    <name type="scientific">Pseudothermotoga hypogea</name>
    <dbReference type="NCBI Taxonomy" id="57487"/>
    <lineage>
        <taxon>Bacteria</taxon>
        <taxon>Thermotogati</taxon>
        <taxon>Thermotogota</taxon>
        <taxon>Thermotogae</taxon>
        <taxon>Thermotogales</taxon>
        <taxon>Thermotogaceae</taxon>
        <taxon>Pseudothermotoga</taxon>
    </lineage>
</organism>
<dbReference type="PANTHER" id="PTHR43649:SF12">
    <property type="entry name" value="DIACETYLCHITOBIOSE BINDING PROTEIN DASA"/>
    <property type="match status" value="1"/>
</dbReference>
<comment type="caution">
    <text evidence="1">The sequence shown here is derived from an EMBL/GenBank/DDBJ whole genome shotgun (WGS) entry which is preliminary data.</text>
</comment>
<proteinExistence type="predicted"/>
<gene>
    <name evidence="1" type="ORF">ENW55_05835</name>
</gene>
<sequence>MRRLFLIACLVFVMVSIFGAITLTMVETITSPARTELLRQLLDEFEATHPGIKVELISPPYESSDQKLIMMLNTKQKVDVFEVRDNFLAIHVNNKNLLDLSEFVRDWDGWNDLIDLAKTVATKIEGKVYYIPYGFFIKALFYRKDILEKNNIPVPQTMQELYEYAKKLTNPAEGKYGFAFRGGPSEHSFSEIVIMSHVPNIDPSPNRGYLTTDGVPYHDTPGGIEGLKMWVKLYHDCSPKDSLNWGWAEQVNGFVSGMTPFLIQDPDTVPIVERRLGDPNLYGVAPMPVGPYGKVYLDYGNAGWGIASYSKYKKEAWELIKFLSSPEVNARFSKFNGSLPISKSAFADPYYATGPYRAWYEELTNPDKYVFYERPVHMPGFPAYAEKHKNDIQNILLGKKDLYQAAKEWADFWRKEYGITK</sequence>
<dbReference type="InterPro" id="IPR006059">
    <property type="entry name" value="SBP"/>
</dbReference>
<dbReference type="Pfam" id="PF01547">
    <property type="entry name" value="SBP_bac_1"/>
    <property type="match status" value="1"/>
</dbReference>
<dbReference type="SUPFAM" id="SSF53850">
    <property type="entry name" value="Periplasmic binding protein-like II"/>
    <property type="match status" value="1"/>
</dbReference>